<dbReference type="InterPro" id="IPR007709">
    <property type="entry name" value="N-FG_amidohydro"/>
</dbReference>
<evidence type="ECO:0000313" key="1">
    <source>
        <dbReference type="EMBL" id="RPF71586.1"/>
    </source>
</evidence>
<dbReference type="AlphaFoldDB" id="A0A3N5CTF1"/>
<dbReference type="PIRSF" id="PIRSF029730">
    <property type="entry name" value="UCP029730"/>
    <property type="match status" value="1"/>
</dbReference>
<evidence type="ECO:0000313" key="2">
    <source>
        <dbReference type="Proteomes" id="UP000275232"/>
    </source>
</evidence>
<dbReference type="InterPro" id="IPR011227">
    <property type="entry name" value="UCP029730"/>
</dbReference>
<keyword evidence="1" id="KW-0378">Hydrolase</keyword>
<dbReference type="Gene3D" id="3.40.630.40">
    <property type="entry name" value="Zn-dependent exopeptidases"/>
    <property type="match status" value="1"/>
</dbReference>
<dbReference type="OrthoDB" id="8716700at2"/>
<proteinExistence type="predicted"/>
<dbReference type="SUPFAM" id="SSF53187">
    <property type="entry name" value="Zn-dependent exopeptidases"/>
    <property type="match status" value="1"/>
</dbReference>
<name>A0A3N5CTF1_9SPHN</name>
<sequence>MWEKARPVNDLLGPNDPACVELTGNALSPGPFVLVGDHAGDAIPAALGDLGVSQADRARHIAVDIGSAALGLALARRLDAPFVAQAYSRLVIDCNRYPDHPEAVVETSDGTGVPGNVRLTPGQRQARIDAVFEPYHAAIEHLLDKREAAGLASVLISVHSFTPVWQGRRRDYHFGVLHDGHRDDFALAVLDRLTREKDWTVADNQPYVMDETDYTVPRHAYPRDLPYLEIEVRQDLLPRRADEVAEVLARALAMARSGTAASR</sequence>
<dbReference type="EMBL" id="RPFZ01000001">
    <property type="protein sequence ID" value="RPF71586.1"/>
    <property type="molecule type" value="Genomic_DNA"/>
</dbReference>
<gene>
    <name evidence="1" type="ORF">EG799_08100</name>
</gene>
<dbReference type="GO" id="GO:0016787">
    <property type="term" value="F:hydrolase activity"/>
    <property type="evidence" value="ECO:0007669"/>
    <property type="project" value="UniProtKB-KW"/>
</dbReference>
<keyword evidence="2" id="KW-1185">Reference proteome</keyword>
<protein>
    <submittedName>
        <fullName evidence="1">N-formylglutamate amidohydrolase</fullName>
    </submittedName>
</protein>
<accession>A0A3N5CTF1</accession>
<comment type="caution">
    <text evidence="1">The sequence shown here is derived from an EMBL/GenBank/DDBJ whole genome shotgun (WGS) entry which is preliminary data.</text>
</comment>
<reference evidence="1 2" key="1">
    <citation type="submission" date="2018-11" db="EMBL/GenBank/DDBJ databases">
        <title>Erythrobacter spongiae sp. nov., isolated from a marine sponge.</title>
        <authorList>
            <person name="Zhuang L."/>
            <person name="Luo L."/>
        </authorList>
    </citation>
    <scope>NUCLEOTIDE SEQUENCE [LARGE SCALE GENOMIC DNA]</scope>
    <source>
        <strain evidence="1 2">HN-E23</strain>
    </source>
</reference>
<dbReference type="Pfam" id="PF05013">
    <property type="entry name" value="FGase"/>
    <property type="match status" value="1"/>
</dbReference>
<organism evidence="1 2">
    <name type="scientific">Aurantiacibacter spongiae</name>
    <dbReference type="NCBI Taxonomy" id="2488860"/>
    <lineage>
        <taxon>Bacteria</taxon>
        <taxon>Pseudomonadati</taxon>
        <taxon>Pseudomonadota</taxon>
        <taxon>Alphaproteobacteria</taxon>
        <taxon>Sphingomonadales</taxon>
        <taxon>Erythrobacteraceae</taxon>
        <taxon>Aurantiacibacter</taxon>
    </lineage>
</organism>
<dbReference type="Proteomes" id="UP000275232">
    <property type="component" value="Unassembled WGS sequence"/>
</dbReference>